<dbReference type="EC" id="2.8.1.7" evidence="3"/>
<dbReference type="CDD" id="cd06453">
    <property type="entry name" value="SufS_like"/>
    <property type="match status" value="1"/>
</dbReference>
<dbReference type="InterPro" id="IPR015424">
    <property type="entry name" value="PyrdxlP-dep_Trfase"/>
</dbReference>
<protein>
    <recommendedName>
        <fullName evidence="3">cysteine desulfurase</fullName>
        <ecNumber evidence="3">2.8.1.7</ecNumber>
    </recommendedName>
</protein>
<keyword evidence="5" id="KW-0663">Pyridoxal phosphate</keyword>
<sequence length="466" mass="50664">MRMSLMCKSSLGNAVVDEFPILRQEVHDGKALLYLDSAATSQKPIAVTEAFRKAAQEVTSFPDDADIKEEIETARANVASLLNASPRDIVFTRGATEALNLVARGWGDANISEGDEIILTVMEHHSNLVPWQSLAERNRAVLKFVPLSKDQAFNMEAFKSLLNPGKTKIVAVNHVSNVLGCVNPVKEISELAHAAGALVSVDACQSVPHMPVDVKELGADFISASGHKMLGPTGIGFLWGRSELLNAMEPLNAGGAAMSRVSINPASTFHDAPAPWRFEAERLPYAEIMALSEACKYLQSRNMSQVHEYEMELGHYLWDSLSEIPGISLYGPSPSSSAGRDRGALVAFNCKGIHSNDLAFFLDQEGVAIRSGHHCTQPLHRALGVAGSARASLYLYNTREDIDKFCTILRKTLKMFSDMGFGVEETSPCPLVSTSDPTLRDPGIDRPCTDLWPKVDAEAEGVKENN</sequence>
<organism evidence="8">
    <name type="scientific">Norrisiella sphaerica</name>
    <dbReference type="NCBI Taxonomy" id="552664"/>
    <lineage>
        <taxon>Eukaryota</taxon>
        <taxon>Sar</taxon>
        <taxon>Rhizaria</taxon>
        <taxon>Cercozoa</taxon>
        <taxon>Chlorarachniophyceae</taxon>
        <taxon>Norrisiella</taxon>
    </lineage>
</organism>
<reference evidence="8" key="1">
    <citation type="submission" date="2021-01" db="EMBL/GenBank/DDBJ databases">
        <authorList>
            <person name="Corre E."/>
            <person name="Pelletier E."/>
            <person name="Niang G."/>
            <person name="Scheremetjew M."/>
            <person name="Finn R."/>
            <person name="Kale V."/>
            <person name="Holt S."/>
            <person name="Cochrane G."/>
            <person name="Meng A."/>
            <person name="Brown T."/>
            <person name="Cohen L."/>
        </authorList>
    </citation>
    <scope>NUCLEOTIDE SEQUENCE</scope>
    <source>
        <strain evidence="8">BC52</strain>
    </source>
</reference>
<dbReference type="Gene3D" id="3.40.640.10">
    <property type="entry name" value="Type I PLP-dependent aspartate aminotransferase-like (Major domain)"/>
    <property type="match status" value="1"/>
</dbReference>
<evidence type="ECO:0000256" key="5">
    <source>
        <dbReference type="ARBA" id="ARBA00022898"/>
    </source>
</evidence>
<dbReference type="GO" id="GO:0030170">
    <property type="term" value="F:pyridoxal phosphate binding"/>
    <property type="evidence" value="ECO:0007669"/>
    <property type="project" value="InterPro"/>
</dbReference>
<dbReference type="PIRSF" id="PIRSF005572">
    <property type="entry name" value="NifS"/>
    <property type="match status" value="1"/>
</dbReference>
<dbReference type="AlphaFoldDB" id="A0A7S2QS41"/>
<dbReference type="InterPro" id="IPR000192">
    <property type="entry name" value="Aminotrans_V_dom"/>
</dbReference>
<evidence type="ECO:0000259" key="7">
    <source>
        <dbReference type="Pfam" id="PF00266"/>
    </source>
</evidence>
<evidence type="ECO:0000256" key="3">
    <source>
        <dbReference type="ARBA" id="ARBA00012239"/>
    </source>
</evidence>
<comment type="cofactor">
    <cofactor evidence="1">
        <name>pyridoxal 5'-phosphate</name>
        <dbReference type="ChEBI" id="CHEBI:597326"/>
    </cofactor>
</comment>
<dbReference type="SUPFAM" id="SSF53383">
    <property type="entry name" value="PLP-dependent transferases"/>
    <property type="match status" value="1"/>
</dbReference>
<keyword evidence="4" id="KW-0808">Transferase</keyword>
<dbReference type="GO" id="GO:0031071">
    <property type="term" value="F:cysteine desulfurase activity"/>
    <property type="evidence" value="ECO:0007669"/>
    <property type="project" value="UniProtKB-EC"/>
</dbReference>
<proteinExistence type="inferred from homology"/>
<dbReference type="PANTHER" id="PTHR43586:SF8">
    <property type="entry name" value="CYSTEINE DESULFURASE 1, CHLOROPLASTIC"/>
    <property type="match status" value="1"/>
</dbReference>
<dbReference type="PANTHER" id="PTHR43586">
    <property type="entry name" value="CYSTEINE DESULFURASE"/>
    <property type="match status" value="1"/>
</dbReference>
<name>A0A7S2QS41_9EUKA</name>
<evidence type="ECO:0000256" key="4">
    <source>
        <dbReference type="ARBA" id="ARBA00022679"/>
    </source>
</evidence>
<dbReference type="EMBL" id="HBHC01000830">
    <property type="protein sequence ID" value="CAD9650370.1"/>
    <property type="molecule type" value="Transcribed_RNA"/>
</dbReference>
<dbReference type="InterPro" id="IPR016454">
    <property type="entry name" value="Cysteine_dSase"/>
</dbReference>
<comment type="catalytic activity">
    <reaction evidence="6">
        <text>(sulfur carrier)-H + L-cysteine = (sulfur carrier)-SH + L-alanine</text>
        <dbReference type="Rhea" id="RHEA:43892"/>
        <dbReference type="Rhea" id="RHEA-COMP:14737"/>
        <dbReference type="Rhea" id="RHEA-COMP:14739"/>
        <dbReference type="ChEBI" id="CHEBI:29917"/>
        <dbReference type="ChEBI" id="CHEBI:35235"/>
        <dbReference type="ChEBI" id="CHEBI:57972"/>
        <dbReference type="ChEBI" id="CHEBI:64428"/>
        <dbReference type="EC" id="2.8.1.7"/>
    </reaction>
</comment>
<dbReference type="Gene3D" id="3.90.1150.10">
    <property type="entry name" value="Aspartate Aminotransferase, domain 1"/>
    <property type="match status" value="1"/>
</dbReference>
<dbReference type="GO" id="GO:0006534">
    <property type="term" value="P:cysteine metabolic process"/>
    <property type="evidence" value="ECO:0007669"/>
    <property type="project" value="InterPro"/>
</dbReference>
<dbReference type="InterPro" id="IPR010970">
    <property type="entry name" value="Cys_dSase_SufS"/>
</dbReference>
<comment type="similarity">
    <text evidence="2">Belongs to the class-V pyridoxal-phosphate-dependent aminotransferase family. Csd subfamily.</text>
</comment>
<gene>
    <name evidence="8" type="ORF">NSPH01132_LOCUS467</name>
</gene>
<dbReference type="Pfam" id="PF00266">
    <property type="entry name" value="Aminotran_5"/>
    <property type="match status" value="1"/>
</dbReference>
<evidence type="ECO:0000256" key="1">
    <source>
        <dbReference type="ARBA" id="ARBA00001933"/>
    </source>
</evidence>
<evidence type="ECO:0000256" key="2">
    <source>
        <dbReference type="ARBA" id="ARBA00010447"/>
    </source>
</evidence>
<dbReference type="InterPro" id="IPR015422">
    <property type="entry name" value="PyrdxlP-dep_Trfase_small"/>
</dbReference>
<evidence type="ECO:0000313" key="8">
    <source>
        <dbReference type="EMBL" id="CAD9650370.1"/>
    </source>
</evidence>
<dbReference type="InterPro" id="IPR015421">
    <property type="entry name" value="PyrdxlP-dep_Trfase_major"/>
</dbReference>
<evidence type="ECO:0000256" key="6">
    <source>
        <dbReference type="ARBA" id="ARBA00050776"/>
    </source>
</evidence>
<accession>A0A7S2QS41</accession>
<feature type="domain" description="Aminotransferase class V" evidence="7">
    <location>
        <begin position="34"/>
        <end position="405"/>
    </location>
</feature>